<evidence type="ECO:0000256" key="2">
    <source>
        <dbReference type="SAM" id="SignalP"/>
    </source>
</evidence>
<feature type="region of interest" description="Disordered" evidence="1">
    <location>
        <begin position="22"/>
        <end position="41"/>
    </location>
</feature>
<dbReference type="Gene3D" id="3.40.190.10">
    <property type="entry name" value="Periplasmic binding protein-like II"/>
    <property type="match status" value="2"/>
</dbReference>
<evidence type="ECO:0000313" key="4">
    <source>
        <dbReference type="Proteomes" id="UP001597451"/>
    </source>
</evidence>
<keyword evidence="2" id="KW-0732">Signal</keyword>
<protein>
    <submittedName>
        <fullName evidence="3">Extracellular solute-binding protein</fullName>
    </submittedName>
</protein>
<dbReference type="Pfam" id="PF13416">
    <property type="entry name" value="SBP_bac_8"/>
    <property type="match status" value="1"/>
</dbReference>
<feature type="compositionally biased region" description="Acidic residues" evidence="1">
    <location>
        <begin position="22"/>
        <end position="32"/>
    </location>
</feature>
<name>A0ABW5PX66_9BACI</name>
<reference evidence="4" key="1">
    <citation type="journal article" date="2019" name="Int. J. Syst. Evol. Microbiol.">
        <title>The Global Catalogue of Microorganisms (GCM) 10K type strain sequencing project: providing services to taxonomists for standard genome sequencing and annotation.</title>
        <authorList>
            <consortium name="The Broad Institute Genomics Platform"/>
            <consortium name="The Broad Institute Genome Sequencing Center for Infectious Disease"/>
            <person name="Wu L."/>
            <person name="Ma J."/>
        </authorList>
    </citation>
    <scope>NUCLEOTIDE SEQUENCE [LARGE SCALE GENOMIC DNA]</scope>
    <source>
        <strain evidence="4">TISTR 1858</strain>
    </source>
</reference>
<gene>
    <name evidence="3" type="ORF">ACFSUN_03000</name>
</gene>
<sequence>MKKMVGLAAMSGLIVLGACSNDDSEANSEENAEAAKENVNETGFPIVDEPIEISFMTGKAATNADDYNEVASWKKYEEMTNVKIDWGLVQRDGLDEKRNLALAGGDYPEVFYTSYFSDQDLLKYGQQGVFLPLNDLIEDYMPNVKKLLEENPDIEKGLTFADGNIYSLPTAYSPEFTSLTSNIKPWVKQEWLDTLGMEEPETTEEFYQYLKAVKEEDPNGNGQADEIPFGGDSINGLIGWLKGAYGVGNKGRKHGYMDLDPETEELRFYRTADEYKEMLQYINKLYSEGLIQENIFTIESNLFHEQGAEGLYGSTVTTSPKTRFGNDDYAGLPQLEGPEGYKDWVYVTSPIVHKGSFVMTDKNKNPEATARWIDYFYGDEGIKQLFMGVEGESYEETENGVEYVDEIMNNPDGLTMEQALVPYVTWLGGGYPSLVKQEFFKGAEGSEEALEATAKFEDDIIEDVWPQFSYTAEENQRLTSLRADIEKYANEMQDKFIVGEVPFSEWDTFVETLEQMGLEEYMELNQQAYDRFLES</sequence>
<organism evidence="3 4">
    <name type="scientific">Oceanobacillus kapialis</name>
    <dbReference type="NCBI Taxonomy" id="481353"/>
    <lineage>
        <taxon>Bacteria</taxon>
        <taxon>Bacillati</taxon>
        <taxon>Bacillota</taxon>
        <taxon>Bacilli</taxon>
        <taxon>Bacillales</taxon>
        <taxon>Bacillaceae</taxon>
        <taxon>Oceanobacillus</taxon>
    </lineage>
</organism>
<dbReference type="InterPro" id="IPR006059">
    <property type="entry name" value="SBP"/>
</dbReference>
<evidence type="ECO:0000313" key="3">
    <source>
        <dbReference type="EMBL" id="MFD2627760.1"/>
    </source>
</evidence>
<keyword evidence="4" id="KW-1185">Reference proteome</keyword>
<dbReference type="EMBL" id="JBHUMX010000006">
    <property type="protein sequence ID" value="MFD2627760.1"/>
    <property type="molecule type" value="Genomic_DNA"/>
</dbReference>
<feature type="chain" id="PRO_5045498182" evidence="2">
    <location>
        <begin position="21"/>
        <end position="535"/>
    </location>
</feature>
<evidence type="ECO:0000256" key="1">
    <source>
        <dbReference type="SAM" id="MobiDB-lite"/>
    </source>
</evidence>
<feature type="signal peptide" evidence="2">
    <location>
        <begin position="1"/>
        <end position="20"/>
    </location>
</feature>
<dbReference type="Proteomes" id="UP001597451">
    <property type="component" value="Unassembled WGS sequence"/>
</dbReference>
<dbReference type="PROSITE" id="PS51257">
    <property type="entry name" value="PROKAR_LIPOPROTEIN"/>
    <property type="match status" value="1"/>
</dbReference>
<dbReference type="PANTHER" id="PTHR43649">
    <property type="entry name" value="ARABINOSE-BINDING PROTEIN-RELATED"/>
    <property type="match status" value="1"/>
</dbReference>
<proteinExistence type="predicted"/>
<comment type="caution">
    <text evidence="3">The sequence shown here is derived from an EMBL/GenBank/DDBJ whole genome shotgun (WGS) entry which is preliminary data.</text>
</comment>
<dbReference type="RefSeq" id="WP_379560523.1">
    <property type="nucleotide sequence ID" value="NZ_CP085256.1"/>
</dbReference>
<dbReference type="PANTHER" id="PTHR43649:SF12">
    <property type="entry name" value="DIACETYLCHITOBIOSE BINDING PROTEIN DASA"/>
    <property type="match status" value="1"/>
</dbReference>
<accession>A0ABW5PX66</accession>
<dbReference type="SUPFAM" id="SSF53850">
    <property type="entry name" value="Periplasmic binding protein-like II"/>
    <property type="match status" value="1"/>
</dbReference>
<dbReference type="InterPro" id="IPR050490">
    <property type="entry name" value="Bact_solute-bd_prot1"/>
</dbReference>